<feature type="domain" description="DUF6457" evidence="1">
    <location>
        <begin position="17"/>
        <end position="94"/>
    </location>
</feature>
<gene>
    <name evidence="2" type="ORF">JAV76_00390</name>
</gene>
<dbReference type="RefSeq" id="WP_198732042.1">
    <property type="nucleotide sequence ID" value="NZ_JAEINH010000001.1"/>
</dbReference>
<evidence type="ECO:0000259" key="1">
    <source>
        <dbReference type="Pfam" id="PF20058"/>
    </source>
</evidence>
<comment type="caution">
    <text evidence="2">The sequence shown here is derived from an EMBL/GenBank/DDBJ whole genome shotgun (WGS) entry which is preliminary data.</text>
</comment>
<proteinExistence type="predicted"/>
<keyword evidence="3" id="KW-1185">Reference proteome</keyword>
<sequence length="100" mass="9994">MTDLTTPGTDGATDPAESTLPAWVDALAAELGIDPAVVDLKGVLDVARDAAHNVERPAAPLTTFMVGYAAGVSGRPVADVLAVASALALRSADQQPGITG</sequence>
<name>A0A934I8U1_9MICO</name>
<dbReference type="Pfam" id="PF20058">
    <property type="entry name" value="DUF6457"/>
    <property type="match status" value="1"/>
</dbReference>
<accession>A0A934I8U1</accession>
<reference evidence="2" key="1">
    <citation type="submission" date="2020-12" db="EMBL/GenBank/DDBJ databases">
        <title>Sanguibacter suaedae sp. nov., isolated from Suaeda aralocaspica.</title>
        <authorList>
            <person name="Ma Q."/>
        </authorList>
    </citation>
    <scope>NUCLEOTIDE SEQUENCE</scope>
    <source>
        <strain evidence="2">YZGR15</strain>
    </source>
</reference>
<dbReference type="AlphaFoldDB" id="A0A934I8U1"/>
<dbReference type="InterPro" id="IPR045598">
    <property type="entry name" value="DUF6457"/>
</dbReference>
<protein>
    <submittedName>
        <fullName evidence="2">Molybdopterin-guanine dinucleotide biosynthesis protein MobA</fullName>
    </submittedName>
</protein>
<evidence type="ECO:0000313" key="2">
    <source>
        <dbReference type="EMBL" id="MBI9113468.1"/>
    </source>
</evidence>
<dbReference type="Proteomes" id="UP000602087">
    <property type="component" value="Unassembled WGS sequence"/>
</dbReference>
<dbReference type="EMBL" id="JAEINH010000001">
    <property type="protein sequence ID" value="MBI9113468.1"/>
    <property type="molecule type" value="Genomic_DNA"/>
</dbReference>
<evidence type="ECO:0000313" key="3">
    <source>
        <dbReference type="Proteomes" id="UP000602087"/>
    </source>
</evidence>
<organism evidence="2 3">
    <name type="scientific">Sanguibacter suaedae</name>
    <dbReference type="NCBI Taxonomy" id="2795737"/>
    <lineage>
        <taxon>Bacteria</taxon>
        <taxon>Bacillati</taxon>
        <taxon>Actinomycetota</taxon>
        <taxon>Actinomycetes</taxon>
        <taxon>Micrococcales</taxon>
        <taxon>Sanguibacteraceae</taxon>
        <taxon>Sanguibacter</taxon>
    </lineage>
</organism>